<dbReference type="InterPro" id="IPR014001">
    <property type="entry name" value="Helicase_ATP-bd"/>
</dbReference>
<dbReference type="PANTHER" id="PTHR30195:SF15">
    <property type="entry name" value="TYPE I RESTRICTION ENZYME HINDI ENDONUCLEASE SUBUNIT"/>
    <property type="match status" value="1"/>
</dbReference>
<dbReference type="InterPro" id="IPR004473">
    <property type="entry name" value="Restrct_endonuc_typeI_HsdR"/>
</dbReference>
<dbReference type="InterPro" id="IPR007409">
    <property type="entry name" value="Restrct_endonuc_type1_HsdR_N"/>
</dbReference>
<keyword evidence="5 11" id="KW-0547">Nucleotide-binding</keyword>
<dbReference type="PANTHER" id="PTHR30195">
    <property type="entry name" value="TYPE I SITE-SPECIFIC DEOXYRIBONUCLEASE PROTEIN SUBUNIT M AND R"/>
    <property type="match status" value="1"/>
</dbReference>
<dbReference type="EC" id="3.1.21.3" evidence="11"/>
<dbReference type="InterPro" id="IPR040980">
    <property type="entry name" value="SWI2_SNF2"/>
</dbReference>
<dbReference type="Gene3D" id="3.90.1570.50">
    <property type="match status" value="1"/>
</dbReference>
<comment type="catalytic activity">
    <reaction evidence="1 11">
        <text>Endonucleolytic cleavage of DNA to give random double-stranded fragments with terminal 5'-phosphates, ATP is simultaneously hydrolyzed.</text>
        <dbReference type="EC" id="3.1.21.3"/>
    </reaction>
</comment>
<dbReference type="CDD" id="cd18800">
    <property type="entry name" value="SF2_C_EcoR124I-like"/>
    <property type="match status" value="1"/>
</dbReference>
<dbReference type="SUPFAM" id="SSF52540">
    <property type="entry name" value="P-loop containing nucleoside triphosphate hydrolases"/>
    <property type="match status" value="2"/>
</dbReference>
<comment type="caution">
    <text evidence="13">The sequence shown here is derived from an EMBL/GenBank/DDBJ whole genome shotgun (WGS) entry which is preliminary data.</text>
</comment>
<dbReference type="CDD" id="cd18030">
    <property type="entry name" value="DEXHc_RE_I_HsdR"/>
    <property type="match status" value="1"/>
</dbReference>
<evidence type="ECO:0000259" key="12">
    <source>
        <dbReference type="PROSITE" id="PS51192"/>
    </source>
</evidence>
<evidence type="ECO:0000256" key="7">
    <source>
        <dbReference type="ARBA" id="ARBA00022759"/>
    </source>
</evidence>
<evidence type="ECO:0000313" key="14">
    <source>
        <dbReference type="Proteomes" id="UP000647017"/>
    </source>
</evidence>
<keyword evidence="9 11" id="KW-0067">ATP-binding</keyword>
<proteinExistence type="inferred from homology"/>
<evidence type="ECO:0000256" key="8">
    <source>
        <dbReference type="ARBA" id="ARBA00022801"/>
    </source>
</evidence>
<dbReference type="Pfam" id="PF18766">
    <property type="entry name" value="SWI2_SNF2"/>
    <property type="match status" value="1"/>
</dbReference>
<evidence type="ECO:0000256" key="3">
    <source>
        <dbReference type="ARBA" id="ARBA00011296"/>
    </source>
</evidence>
<keyword evidence="4" id="KW-0540">Nuclease</keyword>
<dbReference type="Gene3D" id="3.40.50.300">
    <property type="entry name" value="P-loop containing nucleotide triphosphate hydrolases"/>
    <property type="match status" value="2"/>
</dbReference>
<keyword evidence="14" id="KW-1185">Reference proteome</keyword>
<sequence>MAQQAGGLTESEWEQLAREWFAEWGWQPVEGVDLAPRTGERLGWDDLLLTRRLHRAVAGINPDLPATAVEDAVDAVRRPESQDALAENYRVHQLVTRGVSGVGYIDAVGISREPTVWLIDYNDPYANEFVVASQVKVVSGDHARRFDLVLYVNGLPLAVVELKSASRGETSSATAYAQLRSYLRDLGPAIFATPVVWVASDGATARIGTPFTPWEHMAPWNVDEHGRRVDISDGSALEVMISGVFEPARFLDLIANFVSFSADERGALSTKKLAKAHQFHAVNKAVDRTLRAVQTDGRAGYVWHTQGSGKSMEMVFYAAKAMRHPALDNPTVVVVTDRTDLDSQLFETFSASRLLPETQPKRVGSRDELRDQLRARPTGGILFTTLQKFGLTDSERAAGRDHPQLSDRRNIVVIVDEAHRSHYDFLDGYARHLRDALPHAAFIAFTGTPIKDMHKNTGAVFGTEIDTYDLTRAVDDGATVRVFYENRHIPVHLPANVNPDDLDDRAEDAVGDLTPEERRRAERAFAAISAVVGAPQRVRQVAEDIVEHWERRSAEMRKITGVPGKGMIVCLSRDICARLYDEIIALRPEWGHTADDKGRLKVVYSGGRSDGDNLTPHIRSALQNKVIQRRATDPDDELELVIVQSMWLTGFDSPPLHTLYIDKFLRGAALMQAIARVNRRFGEKPAGLVVDYLGIADRLTEALAEYTVEDQEERPIGADVSEEGIPLVVERHGIVSALLAGYDFRAVRDAGGPRGYLDAILGAVEHLRTPAPGDDGSGPPELSCRFTTHARELARAFALAPAAPELRHLHRDIAFFESVRLYLVRLDAEARAAQGLPSTADIELALRQLAASAVAADAVVDVYGVAGVEKPDLSHLDEAFIERIKNHPRPNLALEALRRAIEQGIRRTHRHNLVRQRAFTDRLLETMRRYTNGALTSAQVVEELVRFAKEVVADRDRAATLGLTDDELAFYDAVAANESAVRELGSDVLAKIARELVERIRADVTVDWSVREQVQARIRSKVKRLLARYGYPPDEEQRAIELVLAQAKTFAEEWS</sequence>
<dbReference type="GO" id="GO:0004386">
    <property type="term" value="F:helicase activity"/>
    <property type="evidence" value="ECO:0007669"/>
    <property type="project" value="UniProtKB-KW"/>
</dbReference>
<keyword evidence="7" id="KW-0255">Endonuclease</keyword>
<dbReference type="PROSITE" id="PS51192">
    <property type="entry name" value="HELICASE_ATP_BIND_1"/>
    <property type="match status" value="1"/>
</dbReference>
<evidence type="ECO:0000313" key="13">
    <source>
        <dbReference type="EMBL" id="GIJ11382.1"/>
    </source>
</evidence>
<evidence type="ECO:0000256" key="2">
    <source>
        <dbReference type="ARBA" id="ARBA00008598"/>
    </source>
</evidence>
<dbReference type="EMBL" id="BOOZ01000029">
    <property type="protein sequence ID" value="GIJ11382.1"/>
    <property type="molecule type" value="Genomic_DNA"/>
</dbReference>
<dbReference type="Pfam" id="PF04313">
    <property type="entry name" value="HSDR_N"/>
    <property type="match status" value="1"/>
</dbReference>
<keyword evidence="8 11" id="KW-0378">Hydrolase</keyword>
<dbReference type="Proteomes" id="UP000647017">
    <property type="component" value="Unassembled WGS sequence"/>
</dbReference>
<protein>
    <recommendedName>
        <fullName evidence="11">Type I restriction enzyme endonuclease subunit</fullName>
        <shortName evidence="11">R protein</shortName>
        <ecNumber evidence="11">3.1.21.3</ecNumber>
    </recommendedName>
</protein>
<keyword evidence="13" id="KW-0347">Helicase</keyword>
<comment type="similarity">
    <text evidence="2 11">Belongs to the HsdR family.</text>
</comment>
<evidence type="ECO:0000256" key="4">
    <source>
        <dbReference type="ARBA" id="ARBA00022722"/>
    </source>
</evidence>
<dbReference type="NCBIfam" id="TIGR00348">
    <property type="entry name" value="hsdR"/>
    <property type="match status" value="1"/>
</dbReference>
<comment type="function">
    <text evidence="11">Subunit R is required for both nuclease and ATPase activities, but not for modification.</text>
</comment>
<keyword evidence="6 11" id="KW-0680">Restriction system</keyword>
<keyword evidence="10 11" id="KW-0238">DNA-binding</keyword>
<evidence type="ECO:0000256" key="9">
    <source>
        <dbReference type="ARBA" id="ARBA00022840"/>
    </source>
</evidence>
<dbReference type="RefSeq" id="WP_204011275.1">
    <property type="nucleotide sequence ID" value="NZ_BOOZ01000029.1"/>
</dbReference>
<dbReference type="InterPro" id="IPR051268">
    <property type="entry name" value="Type-I_R_enzyme_R_subunit"/>
</dbReference>
<comment type="subunit">
    <text evidence="3 11">The type I restriction/modification system is composed of three polypeptides R, M and S.</text>
</comment>
<dbReference type="SMART" id="SM00487">
    <property type="entry name" value="DEXDc"/>
    <property type="match status" value="1"/>
</dbReference>
<evidence type="ECO:0000256" key="10">
    <source>
        <dbReference type="ARBA" id="ARBA00023125"/>
    </source>
</evidence>
<dbReference type="InterPro" id="IPR027417">
    <property type="entry name" value="P-loop_NTPase"/>
</dbReference>
<dbReference type="Pfam" id="PF22679">
    <property type="entry name" value="T1R_D3-like"/>
    <property type="match status" value="1"/>
</dbReference>
<evidence type="ECO:0000256" key="6">
    <source>
        <dbReference type="ARBA" id="ARBA00022747"/>
    </source>
</evidence>
<reference evidence="13 14" key="1">
    <citation type="submission" date="2021-01" db="EMBL/GenBank/DDBJ databases">
        <title>Whole genome shotgun sequence of Verrucosispora andamanensis NBRC 109075.</title>
        <authorList>
            <person name="Komaki H."/>
            <person name="Tamura T."/>
        </authorList>
    </citation>
    <scope>NUCLEOTIDE SEQUENCE [LARGE SCALE GENOMIC DNA]</scope>
    <source>
        <strain evidence="13 14">NBRC 109075</strain>
    </source>
</reference>
<organism evidence="13 14">
    <name type="scientific">Micromonospora andamanensis</name>
    <dbReference type="NCBI Taxonomy" id="1287068"/>
    <lineage>
        <taxon>Bacteria</taxon>
        <taxon>Bacillati</taxon>
        <taxon>Actinomycetota</taxon>
        <taxon>Actinomycetes</taxon>
        <taxon>Micromonosporales</taxon>
        <taxon>Micromonosporaceae</taxon>
        <taxon>Micromonospora</taxon>
    </lineage>
</organism>
<evidence type="ECO:0000256" key="5">
    <source>
        <dbReference type="ARBA" id="ARBA00022741"/>
    </source>
</evidence>
<feature type="domain" description="Helicase ATP-binding" evidence="12">
    <location>
        <begin position="291"/>
        <end position="452"/>
    </location>
</feature>
<dbReference type="InterPro" id="IPR055180">
    <property type="entry name" value="HsdR_RecA-like_helicase_dom_2"/>
</dbReference>
<gene>
    <name evidence="13" type="ORF">Van01_45960</name>
</gene>
<accession>A0ABQ4I0I4</accession>
<dbReference type="CDD" id="cd22332">
    <property type="entry name" value="HsdR_N"/>
    <property type="match status" value="1"/>
</dbReference>
<name>A0ABQ4I0I4_9ACTN</name>
<evidence type="ECO:0000256" key="11">
    <source>
        <dbReference type="RuleBase" id="RU364115"/>
    </source>
</evidence>
<evidence type="ECO:0000256" key="1">
    <source>
        <dbReference type="ARBA" id="ARBA00000851"/>
    </source>
</evidence>
<dbReference type="Pfam" id="PF11867">
    <property type="entry name" value="T1RH-like_C"/>
    <property type="match status" value="1"/>
</dbReference>
<dbReference type="InterPro" id="IPR021810">
    <property type="entry name" value="T1RH-like_C"/>
</dbReference>